<dbReference type="InterPro" id="IPR036157">
    <property type="entry name" value="dUTPase-like_sf"/>
</dbReference>
<dbReference type="AlphaFoldDB" id="A0A383B6H6"/>
<dbReference type="Pfam" id="PF22769">
    <property type="entry name" value="DCD"/>
    <property type="match status" value="1"/>
</dbReference>
<feature type="non-terminal residue" evidence="1">
    <location>
        <position position="44"/>
    </location>
</feature>
<gene>
    <name evidence="1" type="ORF">METZ01_LOCUS467889</name>
</gene>
<organism evidence="1">
    <name type="scientific">marine metagenome</name>
    <dbReference type="NCBI Taxonomy" id="408172"/>
    <lineage>
        <taxon>unclassified sequences</taxon>
        <taxon>metagenomes</taxon>
        <taxon>ecological metagenomes</taxon>
    </lineage>
</organism>
<dbReference type="EMBL" id="UINC01197511">
    <property type="protein sequence ID" value="SVE15035.1"/>
    <property type="molecule type" value="Genomic_DNA"/>
</dbReference>
<dbReference type="GO" id="GO:0008829">
    <property type="term" value="F:dCTP deaminase activity"/>
    <property type="evidence" value="ECO:0007669"/>
    <property type="project" value="InterPro"/>
</dbReference>
<evidence type="ECO:0000313" key="1">
    <source>
        <dbReference type="EMBL" id="SVE15035.1"/>
    </source>
</evidence>
<evidence type="ECO:0008006" key="2">
    <source>
        <dbReference type="Google" id="ProtNLM"/>
    </source>
</evidence>
<dbReference type="SUPFAM" id="SSF51283">
    <property type="entry name" value="dUTPase-like"/>
    <property type="match status" value="1"/>
</dbReference>
<accession>A0A383B6H6</accession>
<protein>
    <recommendedName>
        <fullName evidence="2">dCTP deaminase</fullName>
    </recommendedName>
</protein>
<reference evidence="1" key="1">
    <citation type="submission" date="2018-05" db="EMBL/GenBank/DDBJ databases">
        <authorList>
            <person name="Lanie J.A."/>
            <person name="Ng W.-L."/>
            <person name="Kazmierczak K.M."/>
            <person name="Andrzejewski T.M."/>
            <person name="Davidsen T.M."/>
            <person name="Wayne K.J."/>
            <person name="Tettelin H."/>
            <person name="Glass J.I."/>
            <person name="Rusch D."/>
            <person name="Podicherti R."/>
            <person name="Tsui H.-C.T."/>
            <person name="Winkler M.E."/>
        </authorList>
    </citation>
    <scope>NUCLEOTIDE SEQUENCE</scope>
</reference>
<sequence length="44" mass="4824">MILSDSAILEAIEKGDIVVDPFDRSCLGTNSYDVHLGKHLACYL</sequence>
<dbReference type="Gene3D" id="2.70.40.10">
    <property type="match status" value="1"/>
</dbReference>
<dbReference type="InterPro" id="IPR011962">
    <property type="entry name" value="dCTP_deaminase"/>
</dbReference>
<proteinExistence type="predicted"/>
<name>A0A383B6H6_9ZZZZ</name>
<dbReference type="GO" id="GO:0006229">
    <property type="term" value="P:dUTP biosynthetic process"/>
    <property type="evidence" value="ECO:0007669"/>
    <property type="project" value="InterPro"/>
</dbReference>